<proteinExistence type="predicted"/>
<dbReference type="Proteomes" id="UP000652761">
    <property type="component" value="Unassembled WGS sequence"/>
</dbReference>
<accession>A0A843W3U5</accession>
<keyword evidence="2" id="KW-1185">Reference proteome</keyword>
<organism evidence="1 2">
    <name type="scientific">Colocasia esculenta</name>
    <name type="common">Wild taro</name>
    <name type="synonym">Arum esculentum</name>
    <dbReference type="NCBI Taxonomy" id="4460"/>
    <lineage>
        <taxon>Eukaryota</taxon>
        <taxon>Viridiplantae</taxon>
        <taxon>Streptophyta</taxon>
        <taxon>Embryophyta</taxon>
        <taxon>Tracheophyta</taxon>
        <taxon>Spermatophyta</taxon>
        <taxon>Magnoliopsida</taxon>
        <taxon>Liliopsida</taxon>
        <taxon>Araceae</taxon>
        <taxon>Aroideae</taxon>
        <taxon>Colocasieae</taxon>
        <taxon>Colocasia</taxon>
    </lineage>
</organism>
<gene>
    <name evidence="1" type="ORF">Taro_032410</name>
</gene>
<reference evidence="1" key="1">
    <citation type="submission" date="2017-07" db="EMBL/GenBank/DDBJ databases">
        <title>Taro Niue Genome Assembly and Annotation.</title>
        <authorList>
            <person name="Atibalentja N."/>
            <person name="Keating K."/>
            <person name="Fields C.J."/>
        </authorList>
    </citation>
    <scope>NUCLEOTIDE SEQUENCE</scope>
    <source>
        <strain evidence="1">Niue_2</strain>
        <tissue evidence="1">Leaf</tissue>
    </source>
</reference>
<protein>
    <submittedName>
        <fullName evidence="1">Uncharacterized protein</fullName>
    </submittedName>
</protein>
<comment type="caution">
    <text evidence="1">The sequence shown here is derived from an EMBL/GenBank/DDBJ whole genome shotgun (WGS) entry which is preliminary data.</text>
</comment>
<evidence type="ECO:0000313" key="2">
    <source>
        <dbReference type="Proteomes" id="UP000652761"/>
    </source>
</evidence>
<sequence length="113" mass="12833">MDSHMADNQVVPMKYLEVSVHIFEPSLERVVSNSRDSEYGNVNVMGSTVVIQESFRHVDLSCYERDRQDRRNFVWTIDPTSISAQIGDALTCRDLNATGNDYEELENDGTGDE</sequence>
<evidence type="ECO:0000313" key="1">
    <source>
        <dbReference type="EMBL" id="MQL99684.1"/>
    </source>
</evidence>
<name>A0A843W3U5_COLES</name>
<dbReference type="EMBL" id="NMUH01002393">
    <property type="protein sequence ID" value="MQL99684.1"/>
    <property type="molecule type" value="Genomic_DNA"/>
</dbReference>
<dbReference type="AlphaFoldDB" id="A0A843W3U5"/>